<keyword evidence="3" id="KW-1185">Reference proteome</keyword>
<proteinExistence type="predicted"/>
<sequence>MDNIARRAYTDDAERADDGKTDLEPTMESTFSVEVPVNTSFNERVLNFITSPQPTPSDLTDSSEASEFDSDDYEALDRFQNRTVFTIGTTSSQQVYQKVVPALAREHPFVMHLVVTLTLMHDRFLTDVKLEKCSTQTESEAYHWYQGTVIFNKKLREIYSPMTSSEADAMWAGALSLGCIAFYCVEGDLPQDVWPLKPAGPLDLDWLKISDGKKEVWRVANPLRADSCFAPLAAEQTRLLAPNPDPPELPEGFKELWDYPLYEKPAALVGQLMHIKCDRSTVLLFLGMISRMEPQFLVALTQRDPKAMLLLSVWYAKLCPYRSWWTMRRAVLESQAICLYLEQNHPDLVHGVGKHLFAFVKSESGLDRGWGWRDFAREAGFAGALGKEGYCEWRESHPIFVGGQPGPVEV</sequence>
<dbReference type="GeneID" id="28741845"/>
<dbReference type="Proteomes" id="UP000038010">
    <property type="component" value="Unassembled WGS sequence"/>
</dbReference>
<dbReference type="PANTHER" id="PTHR47784">
    <property type="entry name" value="STEROL UPTAKE CONTROL PROTEIN 2"/>
    <property type="match status" value="1"/>
</dbReference>
<accession>A0A0N1NVR4</accession>
<dbReference type="AlphaFoldDB" id="A0A0N1NVR4"/>
<organism evidence="2 3">
    <name type="scientific">Cyphellophora attinorum</name>
    <dbReference type="NCBI Taxonomy" id="1664694"/>
    <lineage>
        <taxon>Eukaryota</taxon>
        <taxon>Fungi</taxon>
        <taxon>Dikarya</taxon>
        <taxon>Ascomycota</taxon>
        <taxon>Pezizomycotina</taxon>
        <taxon>Eurotiomycetes</taxon>
        <taxon>Chaetothyriomycetidae</taxon>
        <taxon>Chaetothyriales</taxon>
        <taxon>Cyphellophoraceae</taxon>
        <taxon>Cyphellophora</taxon>
    </lineage>
</organism>
<dbReference type="OrthoDB" id="3031538at2759"/>
<dbReference type="RefSeq" id="XP_017994686.1">
    <property type="nucleotide sequence ID" value="XM_018149965.1"/>
</dbReference>
<dbReference type="STRING" id="1664694.A0A0N1NVR4"/>
<feature type="compositionally biased region" description="Basic and acidic residues" evidence="1">
    <location>
        <begin position="1"/>
        <end position="23"/>
    </location>
</feature>
<dbReference type="VEuPathDB" id="FungiDB:AB675_9433"/>
<evidence type="ECO:0000313" key="2">
    <source>
        <dbReference type="EMBL" id="KPI34723.1"/>
    </source>
</evidence>
<comment type="caution">
    <text evidence="2">The sequence shown here is derived from an EMBL/GenBank/DDBJ whole genome shotgun (WGS) entry which is preliminary data.</text>
</comment>
<feature type="region of interest" description="Disordered" evidence="1">
    <location>
        <begin position="1"/>
        <end position="24"/>
    </location>
</feature>
<protein>
    <submittedName>
        <fullName evidence="2">Uncharacterized protein</fullName>
    </submittedName>
</protein>
<dbReference type="InterPro" id="IPR053157">
    <property type="entry name" value="Sterol_Uptake_Regulator"/>
</dbReference>
<reference evidence="2 3" key="1">
    <citation type="submission" date="2015-06" db="EMBL/GenBank/DDBJ databases">
        <title>Draft genome of the ant-associated black yeast Phialophora attae CBS 131958.</title>
        <authorList>
            <person name="Moreno L.F."/>
            <person name="Stielow B.J."/>
            <person name="de Hoog S."/>
            <person name="Vicente V.A."/>
            <person name="Weiss V.A."/>
            <person name="de Vries M."/>
            <person name="Cruz L.M."/>
            <person name="Souza E.M."/>
        </authorList>
    </citation>
    <scope>NUCLEOTIDE SEQUENCE [LARGE SCALE GENOMIC DNA]</scope>
    <source>
        <strain evidence="2 3">CBS 131958</strain>
    </source>
</reference>
<dbReference type="EMBL" id="LFJN01000052">
    <property type="protein sequence ID" value="KPI34723.1"/>
    <property type="molecule type" value="Genomic_DNA"/>
</dbReference>
<evidence type="ECO:0000313" key="3">
    <source>
        <dbReference type="Proteomes" id="UP000038010"/>
    </source>
</evidence>
<gene>
    <name evidence="2" type="ORF">AB675_9433</name>
</gene>
<dbReference type="GO" id="GO:0001228">
    <property type="term" value="F:DNA-binding transcription activator activity, RNA polymerase II-specific"/>
    <property type="evidence" value="ECO:0007669"/>
    <property type="project" value="TreeGrafter"/>
</dbReference>
<name>A0A0N1NVR4_9EURO</name>
<evidence type="ECO:0000256" key="1">
    <source>
        <dbReference type="SAM" id="MobiDB-lite"/>
    </source>
</evidence>
<dbReference type="PANTHER" id="PTHR47784:SF9">
    <property type="entry name" value="ZN(II)2CYS6 TRANSCRIPTION FACTOR (EUROFUNG)"/>
    <property type="match status" value="1"/>
</dbReference>